<keyword evidence="2" id="KW-1185">Reference proteome</keyword>
<dbReference type="AlphaFoldDB" id="M2SSQ1"/>
<sequence length="50" mass="5479">MTLLLNKHGDEVQITQEVVVAATQNDDSSKEVIALLLNKRGDEVQITEDG</sequence>
<proteinExistence type="predicted"/>
<gene>
    <name evidence="1" type="ORF">COCSADRAFT_164696</name>
</gene>
<dbReference type="InterPro" id="IPR055530">
    <property type="entry name" value="DUF7104"/>
</dbReference>
<dbReference type="KEGG" id="bsc:COCSADRAFT_164696"/>
<dbReference type="Proteomes" id="UP000016934">
    <property type="component" value="Unassembled WGS sequence"/>
</dbReference>
<dbReference type="GeneID" id="19132333"/>
<organism evidence="1 2">
    <name type="scientific">Cochliobolus sativus (strain ND90Pr / ATCC 201652)</name>
    <name type="common">Common root rot and spot blotch fungus</name>
    <name type="synonym">Bipolaris sorokiniana</name>
    <dbReference type="NCBI Taxonomy" id="665912"/>
    <lineage>
        <taxon>Eukaryota</taxon>
        <taxon>Fungi</taxon>
        <taxon>Dikarya</taxon>
        <taxon>Ascomycota</taxon>
        <taxon>Pezizomycotina</taxon>
        <taxon>Dothideomycetes</taxon>
        <taxon>Pleosporomycetidae</taxon>
        <taxon>Pleosporales</taxon>
        <taxon>Pleosporineae</taxon>
        <taxon>Pleosporaceae</taxon>
        <taxon>Bipolaris</taxon>
    </lineage>
</organism>
<dbReference type="HOGENOM" id="CLU_3124919_0_0_1"/>
<evidence type="ECO:0000313" key="1">
    <source>
        <dbReference type="EMBL" id="EMD59837.1"/>
    </source>
</evidence>
<protein>
    <submittedName>
        <fullName evidence="1">Uncharacterized protein</fullName>
    </submittedName>
</protein>
<dbReference type="Pfam" id="PF23397">
    <property type="entry name" value="DUF7104"/>
    <property type="match status" value="2"/>
</dbReference>
<reference evidence="1 2" key="1">
    <citation type="journal article" date="2012" name="PLoS Pathog.">
        <title>Diverse lifestyles and strategies of plant pathogenesis encoded in the genomes of eighteen Dothideomycetes fungi.</title>
        <authorList>
            <person name="Ohm R.A."/>
            <person name="Feau N."/>
            <person name="Henrissat B."/>
            <person name="Schoch C.L."/>
            <person name="Horwitz B.A."/>
            <person name="Barry K.W."/>
            <person name="Condon B.J."/>
            <person name="Copeland A.C."/>
            <person name="Dhillon B."/>
            <person name="Glaser F."/>
            <person name="Hesse C.N."/>
            <person name="Kosti I."/>
            <person name="LaButti K."/>
            <person name="Lindquist E.A."/>
            <person name="Lucas S."/>
            <person name="Salamov A.A."/>
            <person name="Bradshaw R.E."/>
            <person name="Ciuffetti L."/>
            <person name="Hamelin R.C."/>
            <person name="Kema G.H.J."/>
            <person name="Lawrence C."/>
            <person name="Scott J.A."/>
            <person name="Spatafora J.W."/>
            <person name="Turgeon B.G."/>
            <person name="de Wit P.J.G.M."/>
            <person name="Zhong S."/>
            <person name="Goodwin S.B."/>
            <person name="Grigoriev I.V."/>
        </authorList>
    </citation>
    <scope>NUCLEOTIDE SEQUENCE [LARGE SCALE GENOMIC DNA]</scope>
    <source>
        <strain evidence="2">ND90Pr / ATCC 201652</strain>
    </source>
</reference>
<dbReference type="RefSeq" id="XP_007704798.1">
    <property type="nucleotide sequence ID" value="XM_007706608.1"/>
</dbReference>
<evidence type="ECO:0000313" key="2">
    <source>
        <dbReference type="Proteomes" id="UP000016934"/>
    </source>
</evidence>
<name>M2SSQ1_COCSN</name>
<dbReference type="OrthoDB" id="7464126at2759"/>
<dbReference type="EMBL" id="KB445652">
    <property type="protein sequence ID" value="EMD59837.1"/>
    <property type="molecule type" value="Genomic_DNA"/>
</dbReference>
<reference evidence="2" key="2">
    <citation type="journal article" date="2013" name="PLoS Genet.">
        <title>Comparative genome structure, secondary metabolite, and effector coding capacity across Cochliobolus pathogens.</title>
        <authorList>
            <person name="Condon B.J."/>
            <person name="Leng Y."/>
            <person name="Wu D."/>
            <person name="Bushley K.E."/>
            <person name="Ohm R.A."/>
            <person name="Otillar R."/>
            <person name="Martin J."/>
            <person name="Schackwitz W."/>
            <person name="Grimwood J."/>
            <person name="MohdZainudin N."/>
            <person name="Xue C."/>
            <person name="Wang R."/>
            <person name="Manning V.A."/>
            <person name="Dhillon B."/>
            <person name="Tu Z.J."/>
            <person name="Steffenson B.J."/>
            <person name="Salamov A."/>
            <person name="Sun H."/>
            <person name="Lowry S."/>
            <person name="LaButti K."/>
            <person name="Han J."/>
            <person name="Copeland A."/>
            <person name="Lindquist E."/>
            <person name="Barry K."/>
            <person name="Schmutz J."/>
            <person name="Baker S.E."/>
            <person name="Ciuffetti L.M."/>
            <person name="Grigoriev I.V."/>
            <person name="Zhong S."/>
            <person name="Turgeon B.G."/>
        </authorList>
    </citation>
    <scope>NUCLEOTIDE SEQUENCE [LARGE SCALE GENOMIC DNA]</scope>
    <source>
        <strain evidence="2">ND90Pr / ATCC 201652</strain>
    </source>
</reference>
<accession>M2SSQ1</accession>
<dbReference type="Gene3D" id="1.20.5.340">
    <property type="match status" value="1"/>
</dbReference>